<dbReference type="Gene3D" id="3.90.1150.10">
    <property type="entry name" value="Aspartate Aminotransferase, domain 1"/>
    <property type="match status" value="1"/>
</dbReference>
<reference evidence="9" key="1">
    <citation type="journal article" date="2019" name="Int. J. Syst. Evol. Microbiol.">
        <title>The Global Catalogue of Microorganisms (GCM) 10K type strain sequencing project: providing services to taxonomists for standard genome sequencing and annotation.</title>
        <authorList>
            <consortium name="The Broad Institute Genomics Platform"/>
            <consortium name="The Broad Institute Genome Sequencing Center for Infectious Disease"/>
            <person name="Wu L."/>
            <person name="Ma J."/>
        </authorList>
    </citation>
    <scope>NUCLEOTIDE SEQUENCE [LARGE SCALE GENOMIC DNA]</scope>
    <source>
        <strain evidence="9">CCM 8896</strain>
    </source>
</reference>
<dbReference type="Pfam" id="PF00155">
    <property type="entry name" value="Aminotran_1_2"/>
    <property type="match status" value="1"/>
</dbReference>
<proteinExistence type="inferred from homology"/>
<dbReference type="SUPFAM" id="SSF53383">
    <property type="entry name" value="PLP-dependent transferases"/>
    <property type="match status" value="1"/>
</dbReference>
<comment type="similarity">
    <text evidence="2 6">Belongs to the class-I pyridoxal-phosphate-dependent aminotransferase family.</text>
</comment>
<keyword evidence="4 6" id="KW-0808">Transferase</keyword>
<dbReference type="Proteomes" id="UP001597267">
    <property type="component" value="Unassembled WGS sequence"/>
</dbReference>
<evidence type="ECO:0000256" key="4">
    <source>
        <dbReference type="ARBA" id="ARBA00022679"/>
    </source>
</evidence>
<dbReference type="RefSeq" id="WP_125713416.1">
    <property type="nucleotide sequence ID" value="NZ_JBHTOP010000006.1"/>
</dbReference>
<evidence type="ECO:0000259" key="7">
    <source>
        <dbReference type="Pfam" id="PF00155"/>
    </source>
</evidence>
<name>A0ABW4J7B1_9LACO</name>
<dbReference type="CDD" id="cd00609">
    <property type="entry name" value="AAT_like"/>
    <property type="match status" value="1"/>
</dbReference>
<keyword evidence="3 6" id="KW-0032">Aminotransferase</keyword>
<dbReference type="InterPro" id="IPR015421">
    <property type="entry name" value="PyrdxlP-dep_Trfase_major"/>
</dbReference>
<dbReference type="InterPro" id="IPR004839">
    <property type="entry name" value="Aminotransferase_I/II_large"/>
</dbReference>
<dbReference type="Gene3D" id="3.40.640.10">
    <property type="entry name" value="Type I PLP-dependent aspartate aminotransferase-like (Major domain)"/>
    <property type="match status" value="1"/>
</dbReference>
<evidence type="ECO:0000256" key="5">
    <source>
        <dbReference type="ARBA" id="ARBA00022898"/>
    </source>
</evidence>
<evidence type="ECO:0000256" key="3">
    <source>
        <dbReference type="ARBA" id="ARBA00022576"/>
    </source>
</evidence>
<comment type="cofactor">
    <cofactor evidence="1 6">
        <name>pyridoxal 5'-phosphate</name>
        <dbReference type="ChEBI" id="CHEBI:597326"/>
    </cofactor>
</comment>
<organism evidence="8 9">
    <name type="scientific">Agrilactobacillus yilanensis</name>
    <dbReference type="NCBI Taxonomy" id="2485997"/>
    <lineage>
        <taxon>Bacteria</taxon>
        <taxon>Bacillati</taxon>
        <taxon>Bacillota</taxon>
        <taxon>Bacilli</taxon>
        <taxon>Lactobacillales</taxon>
        <taxon>Lactobacillaceae</taxon>
        <taxon>Agrilactobacillus</taxon>
    </lineage>
</organism>
<dbReference type="EMBL" id="JBHTOP010000006">
    <property type="protein sequence ID" value="MFD1671330.1"/>
    <property type="molecule type" value="Genomic_DNA"/>
</dbReference>
<dbReference type="EC" id="2.6.1.-" evidence="6"/>
<dbReference type="InterPro" id="IPR004838">
    <property type="entry name" value="NHTrfase_class1_PyrdxlP-BS"/>
</dbReference>
<dbReference type="PANTHER" id="PTHR46383">
    <property type="entry name" value="ASPARTATE AMINOTRANSFERASE"/>
    <property type="match status" value="1"/>
</dbReference>
<feature type="domain" description="Aminotransferase class I/classII large" evidence="7">
    <location>
        <begin position="30"/>
        <end position="376"/>
    </location>
</feature>
<keyword evidence="5" id="KW-0663">Pyridoxal phosphate</keyword>
<evidence type="ECO:0000313" key="8">
    <source>
        <dbReference type="EMBL" id="MFD1671330.1"/>
    </source>
</evidence>
<dbReference type="InterPro" id="IPR015424">
    <property type="entry name" value="PyrdxlP-dep_Trfase"/>
</dbReference>
<evidence type="ECO:0000256" key="1">
    <source>
        <dbReference type="ARBA" id="ARBA00001933"/>
    </source>
</evidence>
<evidence type="ECO:0000256" key="2">
    <source>
        <dbReference type="ARBA" id="ARBA00007441"/>
    </source>
</evidence>
<keyword evidence="9" id="KW-1185">Reference proteome</keyword>
<evidence type="ECO:0000256" key="6">
    <source>
        <dbReference type="RuleBase" id="RU000481"/>
    </source>
</evidence>
<dbReference type="GO" id="GO:0008483">
    <property type="term" value="F:transaminase activity"/>
    <property type="evidence" value="ECO:0007669"/>
    <property type="project" value="UniProtKB-KW"/>
</dbReference>
<gene>
    <name evidence="8" type="ORF">ACFQ5M_04400</name>
</gene>
<protein>
    <recommendedName>
        <fullName evidence="6">Aminotransferase</fullName>
        <ecNumber evidence="6">2.6.1.-</ecNumber>
    </recommendedName>
</protein>
<dbReference type="PROSITE" id="PS00105">
    <property type="entry name" value="AA_TRANSFER_CLASS_1"/>
    <property type="match status" value="1"/>
</dbReference>
<comment type="caution">
    <text evidence="8">The sequence shown here is derived from an EMBL/GenBank/DDBJ whole genome shotgun (WGS) entry which is preliminary data.</text>
</comment>
<evidence type="ECO:0000313" key="9">
    <source>
        <dbReference type="Proteomes" id="UP001597267"/>
    </source>
</evidence>
<sequence length="384" mass="41835">MVKPIAKLFQDPEKNILAEIGKTAALMEGIIDLSIGDPDPTTAKPILDDAYEAMKNGATHYTASAGDPAYLQAVLEFHKKYFNLDYDLSNVRATAGASHALFIAMGAILDPGDEVLVLEPYFSSYKVEIEAFGGKPVFVKTKPENGFQPDVADLETAVSTKTKAIIVNSPCNPSGAVFSRETLTKIVQFAEKYDLYIFADEVYWPYVFGDNEFIPIESLAKDRTIVTGSLSKAFSMTGFRIGYLLASEPIITAASLLNEGVCYTPVAVSQHAGTYALNHIEEFMPPLQKSFEERLTYLSEALAKVPYLKVSPAAGSIYLFVDIRQTGMDDVAFSDYLLKEKNVLVIPGQAFGASGKGFIRIAATQDMPALKQAVAAFETLELPN</sequence>
<accession>A0ABW4J7B1</accession>
<dbReference type="PANTHER" id="PTHR46383:SF1">
    <property type="entry name" value="ASPARTATE AMINOTRANSFERASE"/>
    <property type="match status" value="1"/>
</dbReference>
<dbReference type="InterPro" id="IPR015422">
    <property type="entry name" value="PyrdxlP-dep_Trfase_small"/>
</dbReference>
<dbReference type="InterPro" id="IPR050596">
    <property type="entry name" value="AspAT/PAT-like"/>
</dbReference>